<dbReference type="EMBL" id="SUTE01000007">
    <property type="protein sequence ID" value="MBE6504343.1"/>
    <property type="molecule type" value="Genomic_DNA"/>
</dbReference>
<protein>
    <submittedName>
        <fullName evidence="1">Uncharacterized protein</fullName>
    </submittedName>
</protein>
<name>A0A8T3VG78_9EURY</name>
<comment type="caution">
    <text evidence="1">The sequence shown here is derived from an EMBL/GenBank/DDBJ whole genome shotgun (WGS) entry which is preliminary data.</text>
</comment>
<dbReference type="RefSeq" id="WP_303735989.1">
    <property type="nucleotide sequence ID" value="NZ_SUTE01000007.1"/>
</dbReference>
<reference evidence="1" key="1">
    <citation type="submission" date="2019-04" db="EMBL/GenBank/DDBJ databases">
        <title>Evolution of Biomass-Degrading Anaerobic Consortia Revealed by Metagenomics.</title>
        <authorList>
            <person name="Peng X."/>
        </authorList>
    </citation>
    <scope>NUCLEOTIDE SEQUENCE</scope>
    <source>
        <strain evidence="1">SIG12</strain>
    </source>
</reference>
<organism evidence="1 2">
    <name type="scientific">Methanobrevibacter millerae</name>
    <dbReference type="NCBI Taxonomy" id="230361"/>
    <lineage>
        <taxon>Archaea</taxon>
        <taxon>Methanobacteriati</taxon>
        <taxon>Methanobacteriota</taxon>
        <taxon>Methanomada group</taxon>
        <taxon>Methanobacteria</taxon>
        <taxon>Methanobacteriales</taxon>
        <taxon>Methanobacteriaceae</taxon>
        <taxon>Methanobrevibacter</taxon>
    </lineage>
</organism>
<gene>
    <name evidence="1" type="ORF">E7Z73_01175</name>
</gene>
<evidence type="ECO:0000313" key="1">
    <source>
        <dbReference type="EMBL" id="MBE6504343.1"/>
    </source>
</evidence>
<dbReference type="Proteomes" id="UP000762703">
    <property type="component" value="Unassembled WGS sequence"/>
</dbReference>
<evidence type="ECO:0000313" key="2">
    <source>
        <dbReference type="Proteomes" id="UP000762703"/>
    </source>
</evidence>
<dbReference type="AlphaFoldDB" id="A0A8T3VG78"/>
<accession>A0A8T3VG78</accession>
<proteinExistence type="predicted"/>
<sequence length="126" mass="15288">MTNQIEIGYDKRFLKEKRKFKRKCNSIDEDFERFEKALKVDLKDNNYKIPLDTKKYSKISGLDKNVTLPAFVAKVFYCKKMNKGSKSGFRISFIYDPDEYFIYFVEFYFKQNNEIENKERINHLFN</sequence>